<reference evidence="3" key="1">
    <citation type="submission" date="2025-08" db="UniProtKB">
        <authorList>
            <consortium name="RefSeq"/>
        </authorList>
    </citation>
    <scope>IDENTIFICATION</scope>
    <source>
        <tissue evidence="3">Skeletal muscle</tissue>
    </source>
</reference>
<name>A0A6I9YXP9_9SAUR</name>
<feature type="region of interest" description="Disordered" evidence="1">
    <location>
        <begin position="746"/>
        <end position="770"/>
    </location>
</feature>
<feature type="compositionally biased region" description="Polar residues" evidence="1">
    <location>
        <begin position="760"/>
        <end position="770"/>
    </location>
</feature>
<dbReference type="OrthoDB" id="9031042at2759"/>
<keyword evidence="2" id="KW-1185">Reference proteome</keyword>
<gene>
    <name evidence="3" type="primary">LOC106554620</name>
</gene>
<sequence>MNCRKTCEGDALRRDAMSSKNLADCDTESECDFYSDCLEQSVTYNKDLTDSSTENYFCFDSCSLFEKEKGEKKFHGIVLILENSQVDSTSFCKDNPLLQGEKVECTSKLQEELSLESILFFKCKNYNTNGQSLKSFSSKIVPFIYSSSYGDHLCLNKAIPQLIFTENSIEEQIIYTVKEACAFDKFHQKQSSDGNPLPSKQHKAVQVPSSEIKIEDNICYKSFKQSPLSTAKNKDLNKSKNIHSFENHLVSSHSEYSSEYSYQINQITEQICSHSSSEEPISLTLEATHVYPDGSLTSNSELSDVSEDKDFQRHALAFQCKDAEHSQLFKNLHLIIVPRKQATHFKKQGELSQILIDEANYLLGTHSDLSESSSSNEYSDQALPPSNLWSSYACFPPFKYSQANQLPPFFLRSSPQNPVKSAFQQRKPKVSKPVKSAVFTKQKTSQRDQKYKSNPHNFSKFHSFKTLDFEPIDKNKRVKEQYLSLNQTSKCHCSPLLDLTVDLHSEDKNSEKFLTLHRNSHKQTRVGKVTHRFSSCYLRSPKNSLERLHYISPIRKKNHLKMQNILNYFLGWTGRQNRVEKYEEDISPTSNIRANGTFISHMPIDRRNSTVPLHPHSNNYSVPFPTTLPFVDEMRYSQIPSLQRERSPRALHIFPNECKHSSAPCVEMERNPWSPVESYGKCNTCCSPCCANYKTQQLPNKLNMCNNRSMEKLNFGTSHIADEGFVLKKFSVCSCGTMPQSGLFPNNDISESGRRKTRPTPDSNWKANKTASNRWNSTAGNFNTEKVCCGCHCVSPTCSSHKLCKHEVPRNQVTEVASLFENGFPIRNLKEAVEKSETMKKGERKVKFHLGSDALQATDLLTTHISSPTNECHQVPKIFVYQPECSCCQTAVKEHLSTSKVSNCLGSENHVSKNYLNRESIFLVDPNRQIKSQCRCSHEISLFKPEQTDVYSGNRPEISKRKDPKLTQVCN</sequence>
<dbReference type="KEGG" id="tsr:106554620"/>
<dbReference type="GeneID" id="106554620"/>
<accession>A0A6I9YXP9</accession>
<dbReference type="AlphaFoldDB" id="A0A6I9YXP9"/>
<evidence type="ECO:0000313" key="3">
    <source>
        <dbReference type="RefSeq" id="XP_013928809.1"/>
    </source>
</evidence>
<dbReference type="Proteomes" id="UP000504617">
    <property type="component" value="Unplaced"/>
</dbReference>
<dbReference type="RefSeq" id="XP_013928809.1">
    <property type="nucleotide sequence ID" value="XM_014073334.1"/>
</dbReference>
<protein>
    <submittedName>
        <fullName evidence="3">Uncharacterized protein LOC106554620 isoform X1</fullName>
    </submittedName>
</protein>
<evidence type="ECO:0000313" key="2">
    <source>
        <dbReference type="Proteomes" id="UP000504617"/>
    </source>
</evidence>
<evidence type="ECO:0000256" key="1">
    <source>
        <dbReference type="SAM" id="MobiDB-lite"/>
    </source>
</evidence>
<organism evidence="2 3">
    <name type="scientific">Thamnophis sirtalis</name>
    <dbReference type="NCBI Taxonomy" id="35019"/>
    <lineage>
        <taxon>Eukaryota</taxon>
        <taxon>Metazoa</taxon>
        <taxon>Chordata</taxon>
        <taxon>Craniata</taxon>
        <taxon>Vertebrata</taxon>
        <taxon>Euteleostomi</taxon>
        <taxon>Lepidosauria</taxon>
        <taxon>Squamata</taxon>
        <taxon>Bifurcata</taxon>
        <taxon>Unidentata</taxon>
        <taxon>Episquamata</taxon>
        <taxon>Toxicofera</taxon>
        <taxon>Serpentes</taxon>
        <taxon>Colubroidea</taxon>
        <taxon>Colubridae</taxon>
        <taxon>Natricinae</taxon>
        <taxon>Thamnophis</taxon>
    </lineage>
</organism>
<proteinExistence type="predicted"/>